<feature type="non-terminal residue" evidence="2">
    <location>
        <position position="1"/>
    </location>
</feature>
<accession>J8RI71</accession>
<name>J8RI71_GAET3</name>
<keyword evidence="1" id="KW-1133">Transmembrane helix</keyword>
<sequence length="110" mass="13409">CNVLLTAFPKRNSRVALAFFRRFFNFFPVLRYVCLTFSFNYYYHFYYYNFLIRRFNAIVALYFYRYFVPFSFFSVILINNINAREIRAGTVTRYPLRAVICFLTLCTLIN</sequence>
<dbReference type="EnsemblFungi" id="EJT79803">
    <property type="protein sequence ID" value="EJT79803"/>
    <property type="gene ID" value="GGTG_04886"/>
</dbReference>
<evidence type="ECO:0000256" key="1">
    <source>
        <dbReference type="SAM" id="Phobius"/>
    </source>
</evidence>
<protein>
    <submittedName>
        <fullName evidence="2 3">Uncharacterized protein</fullName>
    </submittedName>
</protein>
<proteinExistence type="predicted"/>
<reference evidence="4" key="1">
    <citation type="submission" date="2010-07" db="EMBL/GenBank/DDBJ databases">
        <title>The genome sequence of Gaeumannomyces graminis var. tritici strain R3-111a-1.</title>
        <authorList>
            <consortium name="The Broad Institute Genome Sequencing Platform"/>
            <person name="Ma L.-J."/>
            <person name="Dead R."/>
            <person name="Young S."/>
            <person name="Zeng Q."/>
            <person name="Koehrsen M."/>
            <person name="Alvarado L."/>
            <person name="Berlin A."/>
            <person name="Chapman S.B."/>
            <person name="Chen Z."/>
            <person name="Freedman E."/>
            <person name="Gellesch M."/>
            <person name="Goldberg J."/>
            <person name="Griggs A."/>
            <person name="Gujja S."/>
            <person name="Heilman E.R."/>
            <person name="Heiman D."/>
            <person name="Hepburn T."/>
            <person name="Howarth C."/>
            <person name="Jen D."/>
            <person name="Larson L."/>
            <person name="Mehta T."/>
            <person name="Neiman D."/>
            <person name="Pearson M."/>
            <person name="Roberts A."/>
            <person name="Saif S."/>
            <person name="Shea T."/>
            <person name="Shenoy N."/>
            <person name="Sisk P."/>
            <person name="Stolte C."/>
            <person name="Sykes S."/>
            <person name="Walk T."/>
            <person name="White J."/>
            <person name="Yandava C."/>
            <person name="Haas B."/>
            <person name="Nusbaum C."/>
            <person name="Birren B."/>
        </authorList>
    </citation>
    <scope>NUCLEOTIDE SEQUENCE [LARGE SCALE GENOMIC DNA]</scope>
    <source>
        <strain evidence="4">R3-111a-1</strain>
    </source>
</reference>
<feature type="transmembrane region" description="Helical" evidence="1">
    <location>
        <begin position="55"/>
        <end position="78"/>
    </location>
</feature>
<reference evidence="3" key="4">
    <citation type="journal article" date="2015" name="G3 (Bethesda)">
        <title>Genome sequences of three phytopathogenic species of the Magnaporthaceae family of fungi.</title>
        <authorList>
            <person name="Okagaki L.H."/>
            <person name="Nunes C.C."/>
            <person name="Sailsbery J."/>
            <person name="Clay B."/>
            <person name="Brown D."/>
            <person name="John T."/>
            <person name="Oh Y."/>
            <person name="Young N."/>
            <person name="Fitzgerald M."/>
            <person name="Haas B.J."/>
            <person name="Zeng Q."/>
            <person name="Young S."/>
            <person name="Adiconis X."/>
            <person name="Fan L."/>
            <person name="Levin J.Z."/>
            <person name="Mitchell T.K."/>
            <person name="Okubara P.A."/>
            <person name="Farman M.L."/>
            <person name="Kohn L.M."/>
            <person name="Birren B."/>
            <person name="Ma L.-J."/>
            <person name="Dean R.A."/>
        </authorList>
    </citation>
    <scope>NUCLEOTIDE SEQUENCE</scope>
    <source>
        <strain evidence="3">R3-111a-1</strain>
    </source>
</reference>
<dbReference type="Proteomes" id="UP000006039">
    <property type="component" value="Unassembled WGS sequence"/>
</dbReference>
<gene>
    <name evidence="3" type="primary">20345344</name>
    <name evidence="2" type="ORF">GGTG_04886</name>
</gene>
<keyword evidence="1" id="KW-0812">Transmembrane</keyword>
<evidence type="ECO:0000313" key="3">
    <source>
        <dbReference type="EnsemblFungi" id="EJT79803"/>
    </source>
</evidence>
<feature type="transmembrane region" description="Helical" evidence="1">
    <location>
        <begin position="23"/>
        <end position="43"/>
    </location>
</feature>
<dbReference type="EMBL" id="GL385396">
    <property type="protein sequence ID" value="EJT79803.1"/>
    <property type="molecule type" value="Genomic_DNA"/>
</dbReference>
<keyword evidence="4" id="KW-1185">Reference proteome</keyword>
<dbReference type="GeneID" id="20345344"/>
<reference evidence="2" key="2">
    <citation type="submission" date="2010-07" db="EMBL/GenBank/DDBJ databases">
        <authorList>
            <consortium name="The Broad Institute Genome Sequencing Platform"/>
            <consortium name="Broad Institute Genome Sequencing Center for Infectious Disease"/>
            <person name="Ma L.-J."/>
            <person name="Dead R."/>
            <person name="Young S."/>
            <person name="Zeng Q."/>
            <person name="Koehrsen M."/>
            <person name="Alvarado L."/>
            <person name="Berlin A."/>
            <person name="Chapman S.B."/>
            <person name="Chen Z."/>
            <person name="Freedman E."/>
            <person name="Gellesch M."/>
            <person name="Goldberg J."/>
            <person name="Griggs A."/>
            <person name="Gujja S."/>
            <person name="Heilman E.R."/>
            <person name="Heiman D."/>
            <person name="Hepburn T."/>
            <person name="Howarth C."/>
            <person name="Jen D."/>
            <person name="Larson L."/>
            <person name="Mehta T."/>
            <person name="Neiman D."/>
            <person name="Pearson M."/>
            <person name="Roberts A."/>
            <person name="Saif S."/>
            <person name="Shea T."/>
            <person name="Shenoy N."/>
            <person name="Sisk P."/>
            <person name="Stolte C."/>
            <person name="Sykes S."/>
            <person name="Walk T."/>
            <person name="White J."/>
            <person name="Yandava C."/>
            <person name="Haas B."/>
            <person name="Nusbaum C."/>
            <person name="Birren B."/>
        </authorList>
    </citation>
    <scope>NUCLEOTIDE SEQUENCE</scope>
    <source>
        <strain evidence="2">R3-111a-1</strain>
    </source>
</reference>
<organism evidence="2">
    <name type="scientific">Gaeumannomyces tritici (strain R3-111a-1)</name>
    <name type="common">Wheat and barley take-all root rot fungus</name>
    <name type="synonym">Gaeumannomyces graminis var. tritici</name>
    <dbReference type="NCBI Taxonomy" id="644352"/>
    <lineage>
        <taxon>Eukaryota</taxon>
        <taxon>Fungi</taxon>
        <taxon>Dikarya</taxon>
        <taxon>Ascomycota</taxon>
        <taxon>Pezizomycotina</taxon>
        <taxon>Sordariomycetes</taxon>
        <taxon>Sordariomycetidae</taxon>
        <taxon>Magnaporthales</taxon>
        <taxon>Magnaporthaceae</taxon>
        <taxon>Gaeumannomyces</taxon>
    </lineage>
</organism>
<reference evidence="2" key="3">
    <citation type="submission" date="2010-09" db="EMBL/GenBank/DDBJ databases">
        <title>Annotation of Gaeumannomyces graminis var. tritici R3-111a-1.</title>
        <authorList>
            <consortium name="The Broad Institute Genome Sequencing Platform"/>
            <person name="Ma L.-J."/>
            <person name="Dead R."/>
            <person name="Young S.K."/>
            <person name="Zeng Q."/>
            <person name="Gargeya S."/>
            <person name="Fitzgerald M."/>
            <person name="Haas B."/>
            <person name="Abouelleil A."/>
            <person name="Alvarado L."/>
            <person name="Arachchi H.M."/>
            <person name="Berlin A."/>
            <person name="Brown A."/>
            <person name="Chapman S.B."/>
            <person name="Chen Z."/>
            <person name="Dunbar C."/>
            <person name="Freedman E."/>
            <person name="Gearin G."/>
            <person name="Gellesch M."/>
            <person name="Goldberg J."/>
            <person name="Griggs A."/>
            <person name="Gujja S."/>
            <person name="Heiman D."/>
            <person name="Howarth C."/>
            <person name="Larson L."/>
            <person name="Lui A."/>
            <person name="MacDonald P.J.P."/>
            <person name="Mehta T."/>
            <person name="Montmayeur A."/>
            <person name="Murphy C."/>
            <person name="Neiman D."/>
            <person name="Pearson M."/>
            <person name="Priest M."/>
            <person name="Roberts A."/>
            <person name="Saif S."/>
            <person name="Shea T."/>
            <person name="Shenoy N."/>
            <person name="Sisk P."/>
            <person name="Stolte C."/>
            <person name="Sykes S."/>
            <person name="Yandava C."/>
            <person name="Wortman J."/>
            <person name="Nusbaum C."/>
            <person name="Birren B."/>
        </authorList>
    </citation>
    <scope>NUCLEOTIDE SEQUENCE</scope>
    <source>
        <strain evidence="2">R3-111a-1</strain>
    </source>
</reference>
<keyword evidence="1" id="KW-0472">Membrane</keyword>
<dbReference type="AlphaFoldDB" id="J8RI71"/>
<evidence type="ECO:0000313" key="4">
    <source>
        <dbReference type="Proteomes" id="UP000006039"/>
    </source>
</evidence>
<reference evidence="3" key="5">
    <citation type="submission" date="2018-04" db="UniProtKB">
        <authorList>
            <consortium name="EnsemblFungi"/>
        </authorList>
    </citation>
    <scope>IDENTIFICATION</scope>
    <source>
        <strain evidence="3">R3-111a-1</strain>
    </source>
</reference>
<dbReference type="VEuPathDB" id="FungiDB:GGTG_04886"/>
<dbReference type="RefSeq" id="XP_009220948.1">
    <property type="nucleotide sequence ID" value="XM_009222684.1"/>
</dbReference>
<evidence type="ECO:0000313" key="2">
    <source>
        <dbReference type="EMBL" id="EJT79803.1"/>
    </source>
</evidence>